<dbReference type="KEGG" id="saci:Sinac_4231"/>
<dbReference type="HOGENOM" id="CLU_1348170_0_0_0"/>
<evidence type="ECO:0000313" key="1">
    <source>
        <dbReference type="EMBL" id="AGA28434.1"/>
    </source>
</evidence>
<dbReference type="Proteomes" id="UP000010798">
    <property type="component" value="Chromosome"/>
</dbReference>
<reference evidence="1 2" key="1">
    <citation type="submission" date="2012-02" db="EMBL/GenBank/DDBJ databases">
        <title>Complete sequence of chromosome of Singulisphaera acidiphila DSM 18658.</title>
        <authorList>
            <consortium name="US DOE Joint Genome Institute (JGI-PGF)"/>
            <person name="Lucas S."/>
            <person name="Copeland A."/>
            <person name="Lapidus A."/>
            <person name="Glavina del Rio T."/>
            <person name="Dalin E."/>
            <person name="Tice H."/>
            <person name="Bruce D."/>
            <person name="Goodwin L."/>
            <person name="Pitluck S."/>
            <person name="Peters L."/>
            <person name="Ovchinnikova G."/>
            <person name="Chertkov O."/>
            <person name="Kyrpides N."/>
            <person name="Mavromatis K."/>
            <person name="Ivanova N."/>
            <person name="Brettin T."/>
            <person name="Detter J.C."/>
            <person name="Han C."/>
            <person name="Larimer F."/>
            <person name="Land M."/>
            <person name="Hauser L."/>
            <person name="Markowitz V."/>
            <person name="Cheng J.-F."/>
            <person name="Hugenholtz P."/>
            <person name="Woyke T."/>
            <person name="Wu D."/>
            <person name="Tindall B."/>
            <person name="Pomrenke H."/>
            <person name="Brambilla E."/>
            <person name="Klenk H.-P."/>
            <person name="Eisen J.A."/>
        </authorList>
    </citation>
    <scope>NUCLEOTIDE SEQUENCE [LARGE SCALE GENOMIC DNA]</scope>
    <source>
        <strain evidence="2">ATCC BAA-1392 / DSM 18658 / VKM B-2454 / MOB10</strain>
    </source>
</reference>
<organism evidence="1 2">
    <name type="scientific">Singulisphaera acidiphila (strain ATCC BAA-1392 / DSM 18658 / VKM B-2454 / MOB10)</name>
    <dbReference type="NCBI Taxonomy" id="886293"/>
    <lineage>
        <taxon>Bacteria</taxon>
        <taxon>Pseudomonadati</taxon>
        <taxon>Planctomycetota</taxon>
        <taxon>Planctomycetia</taxon>
        <taxon>Isosphaerales</taxon>
        <taxon>Isosphaeraceae</taxon>
        <taxon>Singulisphaera</taxon>
    </lineage>
</organism>
<gene>
    <name evidence="1" type="ordered locus">Sinac_4231</name>
</gene>
<proteinExistence type="predicted"/>
<dbReference type="OrthoDB" id="9937806at2"/>
<sequence>MNRRSRVFRPNLETEYLEPRRLLNGSIPADHPTDEQYDDLDAQIDQIGNESEPVAQLTITPLAMLDKDSEIAEINNLRNQFNQVIDSKIAIRQAAVEKAVALKAKVDVLNAAAVADFLANPGDPAAQADALKWGALVIKATNHLNGSQQSLQQMKDIKTQVNTIVDQVIANIKGTVYTMTDPDDPTNTQTFTEYTNEGYYTIA</sequence>
<dbReference type="RefSeq" id="WP_015247562.1">
    <property type="nucleotide sequence ID" value="NZ_JH621487.1"/>
</dbReference>
<keyword evidence="2" id="KW-1185">Reference proteome</keyword>
<name>L0DGD7_SINAD</name>
<dbReference type="STRING" id="886293.Sinac_4231"/>
<evidence type="ECO:0000313" key="2">
    <source>
        <dbReference type="Proteomes" id="UP000010798"/>
    </source>
</evidence>
<protein>
    <submittedName>
        <fullName evidence="1">Uncharacterized protein</fullName>
    </submittedName>
</protein>
<dbReference type="EMBL" id="CP003364">
    <property type="protein sequence ID" value="AGA28434.1"/>
    <property type="molecule type" value="Genomic_DNA"/>
</dbReference>
<accession>L0DGD7</accession>
<dbReference type="AlphaFoldDB" id="L0DGD7"/>